<keyword evidence="3" id="KW-0732">Signal</keyword>
<feature type="region of interest" description="Disordered" evidence="8">
    <location>
        <begin position="1382"/>
        <end position="1434"/>
    </location>
</feature>
<evidence type="ECO:0000313" key="12">
    <source>
        <dbReference type="Proteomes" id="UP001501940"/>
    </source>
</evidence>
<reference evidence="11" key="2">
    <citation type="submission" date="2025-08" db="UniProtKB">
        <authorList>
            <consortium name="Ensembl"/>
        </authorList>
    </citation>
    <scope>IDENTIFICATION</scope>
</reference>
<dbReference type="InterPro" id="IPR036084">
    <property type="entry name" value="Ser_inhib-like_sf"/>
</dbReference>
<dbReference type="InterPro" id="IPR050780">
    <property type="entry name" value="Mucin_vWF_Thrombospondin_sf"/>
</dbReference>
<dbReference type="Ensembl" id="ENSAOCT00000009808.2">
    <property type="protein sequence ID" value="ENSAOCP00000021723.2"/>
    <property type="gene ID" value="ENSAOCG00000006753.2"/>
</dbReference>
<name>A0A3Q1C736_AMPOC</name>
<feature type="domain" description="CTCK" evidence="9">
    <location>
        <begin position="1868"/>
        <end position="2018"/>
    </location>
</feature>
<keyword evidence="5" id="KW-1015">Disulfide bond</keyword>
<dbReference type="Proteomes" id="UP001501940">
    <property type="component" value="Chromosome 1"/>
</dbReference>
<feature type="domain" description="VWFD" evidence="10">
    <location>
        <begin position="780"/>
        <end position="948"/>
    </location>
</feature>
<feature type="domain" description="VWFD" evidence="10">
    <location>
        <begin position="320"/>
        <end position="494"/>
    </location>
</feature>
<comment type="caution">
    <text evidence="7">Lacks conserved residue(s) required for the propagation of feature annotation.</text>
</comment>
<organism evidence="11 12">
    <name type="scientific">Amphiprion ocellaris</name>
    <name type="common">Clown anemonefish</name>
    <dbReference type="NCBI Taxonomy" id="80972"/>
    <lineage>
        <taxon>Eukaryota</taxon>
        <taxon>Metazoa</taxon>
        <taxon>Chordata</taxon>
        <taxon>Craniata</taxon>
        <taxon>Vertebrata</taxon>
        <taxon>Euteleostomi</taxon>
        <taxon>Actinopterygii</taxon>
        <taxon>Neopterygii</taxon>
        <taxon>Teleostei</taxon>
        <taxon>Neoteleostei</taxon>
        <taxon>Acanthomorphata</taxon>
        <taxon>Ovalentaria</taxon>
        <taxon>Pomacentridae</taxon>
        <taxon>Amphiprion</taxon>
    </lineage>
</organism>
<evidence type="ECO:0000259" key="9">
    <source>
        <dbReference type="PROSITE" id="PS01225"/>
    </source>
</evidence>
<dbReference type="PROSITE" id="PS01225">
    <property type="entry name" value="CTCK_2"/>
    <property type="match status" value="1"/>
</dbReference>
<dbReference type="InterPro" id="IPR002919">
    <property type="entry name" value="TIL_dom"/>
</dbReference>
<evidence type="ECO:0000256" key="5">
    <source>
        <dbReference type="ARBA" id="ARBA00023157"/>
    </source>
</evidence>
<reference evidence="11" key="3">
    <citation type="submission" date="2025-09" db="UniProtKB">
        <authorList>
            <consortium name="Ensembl"/>
        </authorList>
    </citation>
    <scope>IDENTIFICATION</scope>
</reference>
<dbReference type="InterPro" id="IPR001846">
    <property type="entry name" value="VWF_type-D"/>
</dbReference>
<keyword evidence="2" id="KW-0964">Secreted</keyword>
<dbReference type="SUPFAM" id="SSF57567">
    <property type="entry name" value="Serine protease inhibitors"/>
    <property type="match status" value="3"/>
</dbReference>
<feature type="compositionally biased region" description="Low complexity" evidence="8">
    <location>
        <begin position="1748"/>
        <end position="1768"/>
    </location>
</feature>
<dbReference type="InterPro" id="IPR001007">
    <property type="entry name" value="VWF_dom"/>
</dbReference>
<dbReference type="InterPro" id="IPR006207">
    <property type="entry name" value="Cys_knot_C"/>
</dbReference>
<evidence type="ECO:0000256" key="7">
    <source>
        <dbReference type="PROSITE-ProRule" id="PRU00039"/>
    </source>
</evidence>
<evidence type="ECO:0000256" key="6">
    <source>
        <dbReference type="ARBA" id="ARBA00023180"/>
    </source>
</evidence>
<dbReference type="Gene3D" id="2.10.25.10">
    <property type="entry name" value="Laminin"/>
    <property type="match status" value="3"/>
</dbReference>
<dbReference type="SMART" id="SM00041">
    <property type="entry name" value="CT"/>
    <property type="match status" value="1"/>
</dbReference>
<protein>
    <submittedName>
        <fullName evidence="11">Uncharacterized protein</fullName>
    </submittedName>
</protein>
<dbReference type="PANTHER" id="PTHR11339:SF408">
    <property type="entry name" value="MUCIN-5B"/>
    <property type="match status" value="1"/>
</dbReference>
<dbReference type="GO" id="GO:0031012">
    <property type="term" value="C:extracellular matrix"/>
    <property type="evidence" value="ECO:0007669"/>
    <property type="project" value="TreeGrafter"/>
</dbReference>
<feature type="region of interest" description="Disordered" evidence="8">
    <location>
        <begin position="1491"/>
        <end position="1512"/>
    </location>
</feature>
<proteinExistence type="predicted"/>
<accession>A0A3Q1C736</accession>
<dbReference type="PANTHER" id="PTHR11339">
    <property type="entry name" value="EXTRACELLULAR MATRIX GLYCOPROTEIN RELATED"/>
    <property type="match status" value="1"/>
</dbReference>
<dbReference type="GO" id="GO:0005615">
    <property type="term" value="C:extracellular space"/>
    <property type="evidence" value="ECO:0007669"/>
    <property type="project" value="TreeGrafter"/>
</dbReference>
<dbReference type="SMART" id="SM00832">
    <property type="entry name" value="C8"/>
    <property type="match status" value="4"/>
</dbReference>
<dbReference type="CDD" id="cd19941">
    <property type="entry name" value="TIL"/>
    <property type="match status" value="3"/>
</dbReference>
<dbReference type="Pfam" id="PF25962">
    <property type="entry name" value="TIL_OTOGL_Mucin"/>
    <property type="match status" value="1"/>
</dbReference>
<dbReference type="Pfam" id="PF00094">
    <property type="entry name" value="VWD"/>
    <property type="match status" value="4"/>
</dbReference>
<dbReference type="STRING" id="80972.ENSAOCP00000021723"/>
<feature type="region of interest" description="Disordered" evidence="8">
    <location>
        <begin position="1748"/>
        <end position="1774"/>
    </location>
</feature>
<evidence type="ECO:0000313" key="11">
    <source>
        <dbReference type="Ensembl" id="ENSAOCP00000021723.2"/>
    </source>
</evidence>
<reference evidence="11 12" key="1">
    <citation type="submission" date="2022-01" db="EMBL/GenBank/DDBJ databases">
        <title>A chromosome-scale genome assembly of the false clownfish, Amphiprion ocellaris.</title>
        <authorList>
            <person name="Ryu T."/>
        </authorList>
    </citation>
    <scope>NUCLEOTIDE SEQUENCE [LARGE SCALE GENOMIC DNA]</scope>
</reference>
<comment type="subcellular location">
    <subcellularLocation>
        <location evidence="1">Secreted</location>
    </subcellularLocation>
</comment>
<dbReference type="OMA" id="THGPNVA"/>
<dbReference type="GeneTree" id="ENSGT00940000156076"/>
<dbReference type="InterPro" id="IPR014853">
    <property type="entry name" value="VWF/SSPO/ZAN-like_Cys-rich_dom"/>
</dbReference>
<feature type="domain" description="VWFD" evidence="10">
    <location>
        <begin position="25"/>
        <end position="215"/>
    </location>
</feature>
<evidence type="ECO:0000259" key="10">
    <source>
        <dbReference type="PROSITE" id="PS51233"/>
    </source>
</evidence>
<keyword evidence="6" id="KW-0325">Glycoprotein</keyword>
<evidence type="ECO:0000256" key="4">
    <source>
        <dbReference type="ARBA" id="ARBA00022737"/>
    </source>
</evidence>
<dbReference type="SUPFAM" id="SSF57603">
    <property type="entry name" value="FnI-like domain"/>
    <property type="match status" value="1"/>
</dbReference>
<keyword evidence="4" id="KW-0677">Repeat</keyword>
<evidence type="ECO:0000256" key="2">
    <source>
        <dbReference type="ARBA" id="ARBA00022525"/>
    </source>
</evidence>
<dbReference type="FunFam" id="2.10.25.10:FF:000153">
    <property type="entry name" value="MUC5B isoform 1"/>
    <property type="match status" value="1"/>
</dbReference>
<dbReference type="FunFam" id="2.10.25.10:FF:000674">
    <property type="entry name" value="Mucin-2"/>
    <property type="match status" value="1"/>
</dbReference>
<evidence type="ECO:0000256" key="1">
    <source>
        <dbReference type="ARBA" id="ARBA00004613"/>
    </source>
</evidence>
<dbReference type="PROSITE" id="PS51233">
    <property type="entry name" value="VWFD"/>
    <property type="match status" value="4"/>
</dbReference>
<dbReference type="PROSITE" id="PS01185">
    <property type="entry name" value="CTCK_1"/>
    <property type="match status" value="1"/>
</dbReference>
<dbReference type="SMART" id="SM00215">
    <property type="entry name" value="VWC_out"/>
    <property type="match status" value="2"/>
</dbReference>
<dbReference type="SMART" id="SM00216">
    <property type="entry name" value="VWD"/>
    <property type="match status" value="4"/>
</dbReference>
<dbReference type="Pfam" id="PF01826">
    <property type="entry name" value="TIL"/>
    <property type="match status" value="1"/>
</dbReference>
<feature type="domain" description="VWFD" evidence="10">
    <location>
        <begin position="1594"/>
        <end position="1752"/>
    </location>
</feature>
<sequence>MSIQNDVLMGLFFVRLPVNASHIGRVCTTWGQSHFKTLDGDFFQLTSPCNHVLVSHCKGSYESFNIQMRRSVVNSIHTITSIVMKLQGSVVQITSSAVTGCNYLLSCDFESNYCISGMCSQIEIGSKYHNQTCGLCGNFDGVVSLTLKYVFQQLCDQTFSSAPFKSCQSLLDVGSFSKACMADVCNSTDNTDSVLCKTISEFSRQCTHAGGKPQQWRNETFCYKECPYNMEFLECSSSCPDSCSNPQASQTCDSHCHDGCSCPAGMVFDDIGNGGCVTVTQCPCLHSNKIYKSGESFSYRCGSCMCDSGQWKCQEANCPGTCSVEGGAHINTFDGKMYTFHGDCTYVLAQPSNGTVYTVLADLEKCGMADTRTCLRAVTLVLYGSSKFQVRILASGKVTVNQIPSQLPLFTRNAFQQSSFYIHVTTKVGIQLTIQLSPVMQVFISADTSLKGATSGLCGNFNDKMNDDFVGQSGLVEGTAAAFANTWKTKAICPDISARFDNPCSQEAYAQFWCSKLTDPKGVFAPCHSVVRPETYKDNCMYDSCNCEKSEDCMCAAVSSYVFACSAAGIHLSDWRTTICQFKTCPVETVYAYNMSSCHRTCRSLSQTDHSCQANITPVDGCGCAEGTYMNEEGHCVSSANCPCYDRDTTIPSGQSVSRGGTTCVCRQGVLSCSGGTQLDCVAPMVYVNCSTVQPGTTGTECQKSCSTLDMPCISTECISGCRCPDGLLSDGKGGCINETSCPCVHNSKLYQPGETLVVDCNTCVCSGRKFRCTTNVCDAVCGIYGDGHYITFDDKRFDFNGQCEYTLLQDYCGTDQSSGTFRINTENVPCGNTGTTCSKTIKIFLQDNEFQLDDEEFQVIKGSIQHSTQVQKMGIYLVVTIKPGLVLVWDKKTSLFITISSQFQGQVCGLCGNYDGNSRNDFTTRSQEKVADVLQFGNSWKVSGSCPNAVLVSDPCTSNGYRAAWSQKQCSIITSTTFQSCHSQVDPGPYYDSCVRDSCACDNGGDCECLCTAVAAYAKACNQAGACIKWRTPNLCPVFCDYYNSPGGCEWHYKPCGANCMKTCRNPSGNCSVLITDLEGCYPQCSSSQPYFDEDTMKCVTWDQCGCYDDKGVHSSIGEEAPSDNCYNWYVLFKSCTCTVEGKTYNYGTAIYNTTDGLGNCITAQCGANGNVIRIVYTCSTSTTIGPSTIPFTFSTVGTTTSGKETLKCSTTVYATSATTQPATNTTVQVGTTKPPKIVTTGPTTTSTTTVVETTTSVPEITVTSQGSTVVTSKPSVTTTTTQAPSSTTVGTTTKLVETTTREGTTAIAPITQTLPGSTTVYATSATTQPATNTTVQGGTTKPPKVVTTGTTASTTTVVETTTSVPEITVTSQESTVVTSKPSVTTTTTQAPSSTTVGTTTKPVETTTPEGTTIQVGTTKPPKIVTTGPTTTSTTTVVETTTSVPEITVTSQESTVVTSKPSVTTTTTQAPSSTTVGTTTKLVETTTPEGTTVQVGTTKPPKIVTTGPTTTSTTTVVETTTSVPEITVTSQESTVNGQSWKVNNCTTATCTNGKITEAQAVCSPSPISICSNGRNVSKVYDDNGCCFHYECECVCSVWGGSHYMTFDGTSYSFNENCSYYLVKEIISKYNLSITVNNHYCDPSNSTFCPKALIVTYQSYKVVLTQLKTSGTEANVVNMVITLEIEAINAKVLYRGSSFSIDLPYSLFEGNTEGQCGTCDNSQVNECRSPNGQVESCSESAGQWKVPGTSCVTPTSPPVTTSAPRTSSESPHSTTQHVCQSDICDLLTSSVFAPCNAVISSAPFVKACLSDACNSGNNTCSSLESYATECSNAGVCVDWRNATNGLCEHKCPSNKVYMACGPSVEPTCSSRCVSLFVVCYVSVIHCLKGYEYQTAAGKCCGACVQKSCIFTTPGNLTVHVIEVGIVILCCFLIFSRNAVRNLLPLLFSNVHPQRIRAVICVCLCRYSAAANTMIHQCECCQEASTRQMQVELTCSDGSKLQHTYTQVQTCSCSKAECAAGTTSNPQQCFNNKTSQPGRQQKALGTTTHANTAAGKHYVLVVIEAAV</sequence>
<dbReference type="InterPro" id="IPR058753">
    <property type="entry name" value="TIL_OTOGL_Mucin"/>
</dbReference>
<dbReference type="Pfam" id="PF08742">
    <property type="entry name" value="C8"/>
    <property type="match status" value="4"/>
</dbReference>
<evidence type="ECO:0000256" key="8">
    <source>
        <dbReference type="SAM" id="MobiDB-lite"/>
    </source>
</evidence>
<evidence type="ECO:0000256" key="3">
    <source>
        <dbReference type="ARBA" id="ARBA00022729"/>
    </source>
</evidence>
<keyword evidence="12" id="KW-1185">Reference proteome</keyword>